<organism evidence="4 5">
    <name type="scientific">Vagococcus acidifermentans</name>
    <dbReference type="NCBI Taxonomy" id="564710"/>
    <lineage>
        <taxon>Bacteria</taxon>
        <taxon>Bacillati</taxon>
        <taxon>Bacillota</taxon>
        <taxon>Bacilli</taxon>
        <taxon>Lactobacillales</taxon>
        <taxon>Enterococcaceae</taxon>
        <taxon>Vagococcus</taxon>
    </lineage>
</organism>
<reference evidence="4 5" key="1">
    <citation type="submission" date="2017-05" db="EMBL/GenBank/DDBJ databases">
        <title>Vagococcus spp. assemblies.</title>
        <authorList>
            <person name="Gulvik C.A."/>
        </authorList>
    </citation>
    <scope>NUCLEOTIDE SEQUENCE [LARGE SCALE GENOMIC DNA]</scope>
    <source>
        <strain evidence="4 5">LMG 24798</strain>
    </source>
</reference>
<dbReference type="CDD" id="cd00293">
    <property type="entry name" value="USP-like"/>
    <property type="match status" value="1"/>
</dbReference>
<dbReference type="InterPro" id="IPR014729">
    <property type="entry name" value="Rossmann-like_a/b/a_fold"/>
</dbReference>
<dbReference type="PIRSF" id="PIRSF006276">
    <property type="entry name" value="UspA"/>
    <property type="match status" value="1"/>
</dbReference>
<dbReference type="InterPro" id="IPR006016">
    <property type="entry name" value="UspA"/>
</dbReference>
<comment type="similarity">
    <text evidence="1 2">Belongs to the universal stress protein A family.</text>
</comment>
<dbReference type="EMBL" id="NGKC01000001">
    <property type="protein sequence ID" value="RSU14784.1"/>
    <property type="molecule type" value="Genomic_DNA"/>
</dbReference>
<evidence type="ECO:0000313" key="4">
    <source>
        <dbReference type="EMBL" id="RSU14784.1"/>
    </source>
</evidence>
<protein>
    <recommendedName>
        <fullName evidence="2">Universal stress protein</fullName>
    </recommendedName>
</protein>
<comment type="caution">
    <text evidence="4">The sequence shown here is derived from an EMBL/GenBank/DDBJ whole genome shotgun (WGS) entry which is preliminary data.</text>
</comment>
<name>A0A430B395_9ENTE</name>
<accession>A0A430B395</accession>
<evidence type="ECO:0000256" key="2">
    <source>
        <dbReference type="PIRNR" id="PIRNR006276"/>
    </source>
</evidence>
<keyword evidence="5" id="KW-1185">Reference proteome</keyword>
<dbReference type="RefSeq" id="WP_126811869.1">
    <property type="nucleotide sequence ID" value="NZ_NGKC01000001.1"/>
</dbReference>
<evidence type="ECO:0000256" key="1">
    <source>
        <dbReference type="ARBA" id="ARBA00008791"/>
    </source>
</evidence>
<dbReference type="Pfam" id="PF00582">
    <property type="entry name" value="Usp"/>
    <property type="match status" value="1"/>
</dbReference>
<keyword evidence="2" id="KW-0963">Cytoplasm</keyword>
<dbReference type="PANTHER" id="PTHR46268:SF6">
    <property type="entry name" value="UNIVERSAL STRESS PROTEIN UP12"/>
    <property type="match status" value="1"/>
</dbReference>
<evidence type="ECO:0000313" key="5">
    <source>
        <dbReference type="Proteomes" id="UP000286773"/>
    </source>
</evidence>
<dbReference type="PANTHER" id="PTHR46268">
    <property type="entry name" value="STRESS RESPONSE PROTEIN NHAX"/>
    <property type="match status" value="1"/>
</dbReference>
<dbReference type="Proteomes" id="UP000286773">
    <property type="component" value="Unassembled WGS sequence"/>
</dbReference>
<proteinExistence type="inferred from homology"/>
<sequence>MSELYQHILVAVDGSDSADAAFEEAVAIAKKYHAMLYVLYVNEVTSRFLGDFNIITDKMQRALEEVAENKVNQCLQRAVELGLTDIKTFIKHGSPKTWIVDFDESKGPIDLIVMGATGVSGIERVLAGSTTTYVVNHADCSVLVVR</sequence>
<evidence type="ECO:0000259" key="3">
    <source>
        <dbReference type="Pfam" id="PF00582"/>
    </source>
</evidence>
<dbReference type="InterPro" id="IPR006015">
    <property type="entry name" value="Universal_stress_UspA"/>
</dbReference>
<dbReference type="OrthoDB" id="9777884at2"/>
<dbReference type="GO" id="GO:0005737">
    <property type="term" value="C:cytoplasm"/>
    <property type="evidence" value="ECO:0007669"/>
    <property type="project" value="UniProtKB-SubCell"/>
</dbReference>
<comment type="subcellular location">
    <subcellularLocation>
        <location evidence="2">Cytoplasm</location>
    </subcellularLocation>
</comment>
<dbReference type="PRINTS" id="PR01438">
    <property type="entry name" value="UNVRSLSTRESS"/>
</dbReference>
<gene>
    <name evidence="4" type="ORF">CBF27_02065</name>
</gene>
<dbReference type="Gene3D" id="3.40.50.620">
    <property type="entry name" value="HUPs"/>
    <property type="match status" value="1"/>
</dbReference>
<feature type="domain" description="UspA" evidence="3">
    <location>
        <begin position="5"/>
        <end position="146"/>
    </location>
</feature>
<dbReference type="SUPFAM" id="SSF52402">
    <property type="entry name" value="Adenine nucleotide alpha hydrolases-like"/>
    <property type="match status" value="1"/>
</dbReference>
<dbReference type="AlphaFoldDB" id="A0A430B395"/>